<dbReference type="Gene3D" id="3.30.559.10">
    <property type="entry name" value="Chloramphenicol acetyltransferase-like domain"/>
    <property type="match status" value="1"/>
</dbReference>
<reference evidence="2 3" key="1">
    <citation type="journal article" date="2018" name="Front. Plant Sci.">
        <title>Red Clover (Trifolium pratense) and Zigzag Clover (T. medium) - A Picture of Genomic Similarities and Differences.</title>
        <authorList>
            <person name="Dluhosova J."/>
            <person name="Istvanek J."/>
            <person name="Nedelnik J."/>
            <person name="Repkova J."/>
        </authorList>
    </citation>
    <scope>NUCLEOTIDE SEQUENCE [LARGE SCALE GENOMIC DNA]</scope>
    <source>
        <strain evidence="3">cv. 10/8</strain>
        <tissue evidence="2">Leaf</tissue>
    </source>
</reference>
<dbReference type="InterPro" id="IPR051283">
    <property type="entry name" value="Sec_Metabolite_Acyltrans"/>
</dbReference>
<name>A0A392TZX6_9FABA</name>
<dbReference type="PANTHER" id="PTHR31896:SF12">
    <property type="entry name" value="HXXXD-TYPE ACYL-TRANSFERASE FAMILY PROTEIN"/>
    <property type="match status" value="1"/>
</dbReference>
<dbReference type="InterPro" id="IPR023213">
    <property type="entry name" value="CAT-like_dom_sf"/>
</dbReference>
<dbReference type="EMBL" id="LXQA010699124">
    <property type="protein sequence ID" value="MCI66629.1"/>
    <property type="molecule type" value="Genomic_DNA"/>
</dbReference>
<dbReference type="Pfam" id="PF02458">
    <property type="entry name" value="Transferase"/>
    <property type="match status" value="1"/>
</dbReference>
<keyword evidence="3" id="KW-1185">Reference proteome</keyword>
<organism evidence="2 3">
    <name type="scientific">Trifolium medium</name>
    <dbReference type="NCBI Taxonomy" id="97028"/>
    <lineage>
        <taxon>Eukaryota</taxon>
        <taxon>Viridiplantae</taxon>
        <taxon>Streptophyta</taxon>
        <taxon>Embryophyta</taxon>
        <taxon>Tracheophyta</taxon>
        <taxon>Spermatophyta</taxon>
        <taxon>Magnoliopsida</taxon>
        <taxon>eudicotyledons</taxon>
        <taxon>Gunneridae</taxon>
        <taxon>Pentapetalae</taxon>
        <taxon>rosids</taxon>
        <taxon>fabids</taxon>
        <taxon>Fabales</taxon>
        <taxon>Fabaceae</taxon>
        <taxon>Papilionoideae</taxon>
        <taxon>50 kb inversion clade</taxon>
        <taxon>NPAAA clade</taxon>
        <taxon>Hologalegina</taxon>
        <taxon>IRL clade</taxon>
        <taxon>Trifolieae</taxon>
        <taxon>Trifolium</taxon>
    </lineage>
</organism>
<sequence>MYGNEFGMGKALAVRSGYANKSDGKITSYPGQAGGGSIDLEVCLSPDKMKALEIDEEFMSSTSVFNHLFYL</sequence>
<evidence type="ECO:0000256" key="1">
    <source>
        <dbReference type="ARBA" id="ARBA00022679"/>
    </source>
</evidence>
<evidence type="ECO:0000313" key="2">
    <source>
        <dbReference type="EMBL" id="MCI66629.1"/>
    </source>
</evidence>
<protein>
    <submittedName>
        <fullName evidence="2">Putative acetyltransferase</fullName>
    </submittedName>
</protein>
<comment type="caution">
    <text evidence="2">The sequence shown here is derived from an EMBL/GenBank/DDBJ whole genome shotgun (WGS) entry which is preliminary data.</text>
</comment>
<keyword evidence="1 2" id="KW-0808">Transferase</keyword>
<dbReference type="GO" id="GO:0016740">
    <property type="term" value="F:transferase activity"/>
    <property type="evidence" value="ECO:0007669"/>
    <property type="project" value="UniProtKB-KW"/>
</dbReference>
<dbReference type="AlphaFoldDB" id="A0A392TZX6"/>
<evidence type="ECO:0000313" key="3">
    <source>
        <dbReference type="Proteomes" id="UP000265520"/>
    </source>
</evidence>
<dbReference type="PANTHER" id="PTHR31896">
    <property type="entry name" value="FAMILY REGULATORY PROTEIN, PUTATIVE (AFU_ORTHOLOGUE AFUA_3G14730)-RELATED"/>
    <property type="match status" value="1"/>
</dbReference>
<proteinExistence type="predicted"/>
<dbReference type="Proteomes" id="UP000265520">
    <property type="component" value="Unassembled WGS sequence"/>
</dbReference>
<accession>A0A392TZX6</accession>